<accession>A0ABX1XBS2</accession>
<dbReference type="InterPro" id="IPR011050">
    <property type="entry name" value="Pectin_lyase_fold/virulence"/>
</dbReference>
<keyword evidence="6" id="KW-1185">Reference proteome</keyword>
<dbReference type="Pfam" id="PF00295">
    <property type="entry name" value="Glyco_hydro_28"/>
    <property type="match status" value="1"/>
</dbReference>
<protein>
    <submittedName>
        <fullName evidence="5">Uncharacterized protein</fullName>
    </submittedName>
</protein>
<sequence>MKIYDVVTFGANGTGIVPATQAIQQTIDVCAAEGGGTVLVPSGRYLIGTVYLKSYVSLVLDAGAVLLASTDRNEYEMVNVYQSTDNPTAYPANICAIGVSGVTISGRGRLDGQDQSFWIAKEGVGDSSESTLITYKPKEWRPMSILFEYCDDVWIEGITISNCSTYAGWLIDCNRVNINGVTISNDLRGPNSDGFHLSSCQYVTIANSHFQTGDDSIAIDANGSQEAGYMTITNCTFHTSVNCFRIYTGLDPWLKKRVFTRVSQIAISNCSVSEAAGFINLTAEDGEIAGILITGITLQMNIEGVPIFLMTNRGSIRRISISQVIAEANGVCTVVGQPGDCIEQVQITQSQFEITPRKKKYGLGIPENIAGYAYHHFSPYFIYIRHAVSISFDQVRVRWTENTLSDCWSLVHAEHIGQLSLHRVQGAAYGDNPDVPVITLHQVGEVEVTEMKVEAAATVFICLTGDQAEQTRVRLTNNHLELIKTEVQFN</sequence>
<dbReference type="PANTHER" id="PTHR31339:SF9">
    <property type="entry name" value="PLASMIN AND FIBRONECTIN-BINDING PROTEIN A"/>
    <property type="match status" value="1"/>
</dbReference>
<dbReference type="Proteomes" id="UP000653578">
    <property type="component" value="Unassembled WGS sequence"/>
</dbReference>
<evidence type="ECO:0000256" key="4">
    <source>
        <dbReference type="RuleBase" id="RU361169"/>
    </source>
</evidence>
<dbReference type="InterPro" id="IPR051801">
    <property type="entry name" value="GH28_Enzymes"/>
</dbReference>
<gene>
    <name evidence="5" type="ORF">GC096_15255</name>
</gene>
<name>A0ABX1XBS2_9BACL</name>
<dbReference type="PANTHER" id="PTHR31339">
    <property type="entry name" value="PECTIN LYASE-RELATED"/>
    <property type="match status" value="1"/>
</dbReference>
<dbReference type="Gene3D" id="2.160.20.10">
    <property type="entry name" value="Single-stranded right-handed beta-helix, Pectin lyase-like"/>
    <property type="match status" value="1"/>
</dbReference>
<evidence type="ECO:0000313" key="6">
    <source>
        <dbReference type="Proteomes" id="UP000653578"/>
    </source>
</evidence>
<dbReference type="EMBL" id="WHNY01000044">
    <property type="protein sequence ID" value="NOU65390.1"/>
    <property type="molecule type" value="Genomic_DNA"/>
</dbReference>
<dbReference type="SUPFAM" id="SSF51126">
    <property type="entry name" value="Pectin lyase-like"/>
    <property type="match status" value="1"/>
</dbReference>
<reference evidence="5 6" key="1">
    <citation type="submission" date="2019-10" db="EMBL/GenBank/DDBJ databases">
        <title>Description of Paenibacillus humi sp. nov.</title>
        <authorList>
            <person name="Carlier A."/>
            <person name="Qi S."/>
        </authorList>
    </citation>
    <scope>NUCLEOTIDE SEQUENCE [LARGE SCALE GENOMIC DNA]</scope>
    <source>
        <strain evidence="5 6">LMG 31461</strain>
    </source>
</reference>
<organism evidence="5 6">
    <name type="scientific">Paenibacillus plantarum</name>
    <dbReference type="NCBI Taxonomy" id="2654975"/>
    <lineage>
        <taxon>Bacteria</taxon>
        <taxon>Bacillati</taxon>
        <taxon>Bacillota</taxon>
        <taxon>Bacilli</taxon>
        <taxon>Bacillales</taxon>
        <taxon>Paenibacillaceae</taxon>
        <taxon>Paenibacillus</taxon>
    </lineage>
</organism>
<dbReference type="SMART" id="SM00710">
    <property type="entry name" value="PbH1"/>
    <property type="match status" value="5"/>
</dbReference>
<dbReference type="RefSeq" id="WP_171631394.1">
    <property type="nucleotide sequence ID" value="NZ_WHNY01000044.1"/>
</dbReference>
<dbReference type="InterPro" id="IPR000743">
    <property type="entry name" value="Glyco_hydro_28"/>
</dbReference>
<dbReference type="InterPro" id="IPR006626">
    <property type="entry name" value="PbH1"/>
</dbReference>
<evidence type="ECO:0000256" key="2">
    <source>
        <dbReference type="ARBA" id="ARBA00022801"/>
    </source>
</evidence>
<evidence type="ECO:0000256" key="1">
    <source>
        <dbReference type="ARBA" id="ARBA00008834"/>
    </source>
</evidence>
<comment type="caution">
    <text evidence="5">The sequence shown here is derived from an EMBL/GenBank/DDBJ whole genome shotgun (WGS) entry which is preliminary data.</text>
</comment>
<keyword evidence="2 4" id="KW-0378">Hydrolase</keyword>
<evidence type="ECO:0000256" key="3">
    <source>
        <dbReference type="ARBA" id="ARBA00023295"/>
    </source>
</evidence>
<evidence type="ECO:0000313" key="5">
    <source>
        <dbReference type="EMBL" id="NOU65390.1"/>
    </source>
</evidence>
<dbReference type="InterPro" id="IPR012334">
    <property type="entry name" value="Pectin_lyas_fold"/>
</dbReference>
<comment type="similarity">
    <text evidence="1 4">Belongs to the glycosyl hydrolase 28 family.</text>
</comment>
<proteinExistence type="inferred from homology"/>
<keyword evidence="3 4" id="KW-0326">Glycosidase</keyword>